<dbReference type="InterPro" id="IPR003812">
    <property type="entry name" value="Fido"/>
</dbReference>
<dbReference type="SUPFAM" id="SSF140931">
    <property type="entry name" value="Fic-like"/>
    <property type="match status" value="1"/>
</dbReference>
<comment type="caution">
    <text evidence="3">The sequence shown here is derived from an EMBL/GenBank/DDBJ whole genome shotgun (WGS) entry which is preliminary data.</text>
</comment>
<dbReference type="InterPro" id="IPR036597">
    <property type="entry name" value="Fido-like_dom_sf"/>
</dbReference>
<keyword evidence="4" id="KW-1185">Reference proteome</keyword>
<evidence type="ECO:0000313" key="4">
    <source>
        <dbReference type="Proteomes" id="UP000650424"/>
    </source>
</evidence>
<dbReference type="PROSITE" id="PS51459">
    <property type="entry name" value="FIDO"/>
    <property type="match status" value="1"/>
</dbReference>
<proteinExistence type="predicted"/>
<evidence type="ECO:0000259" key="2">
    <source>
        <dbReference type="PROSITE" id="PS51459"/>
    </source>
</evidence>
<organism evidence="3 4">
    <name type="scientific">Undibacterium hunanense</name>
    <dbReference type="NCBI Taxonomy" id="2762292"/>
    <lineage>
        <taxon>Bacteria</taxon>
        <taxon>Pseudomonadati</taxon>
        <taxon>Pseudomonadota</taxon>
        <taxon>Betaproteobacteria</taxon>
        <taxon>Burkholderiales</taxon>
        <taxon>Oxalobacteraceae</taxon>
        <taxon>Undibacterium</taxon>
    </lineage>
</organism>
<feature type="region of interest" description="Disordered" evidence="1">
    <location>
        <begin position="511"/>
        <end position="535"/>
    </location>
</feature>
<evidence type="ECO:0000256" key="1">
    <source>
        <dbReference type="SAM" id="MobiDB-lite"/>
    </source>
</evidence>
<dbReference type="Pfam" id="PF02661">
    <property type="entry name" value="Fic"/>
    <property type="match status" value="1"/>
</dbReference>
<dbReference type="Proteomes" id="UP000650424">
    <property type="component" value="Unassembled WGS sequence"/>
</dbReference>
<dbReference type="InterPro" id="IPR040198">
    <property type="entry name" value="Fido_containing"/>
</dbReference>
<dbReference type="PANTHER" id="PTHR13504">
    <property type="entry name" value="FIDO DOMAIN-CONTAINING PROTEIN DDB_G0283145"/>
    <property type="match status" value="1"/>
</dbReference>
<reference evidence="3 4" key="1">
    <citation type="submission" date="2020-08" db="EMBL/GenBank/DDBJ databases">
        <title>Novel species isolated from subtropical streams in China.</title>
        <authorList>
            <person name="Lu H."/>
        </authorList>
    </citation>
    <scope>NUCLEOTIDE SEQUENCE [LARGE SCALE GENOMIC DNA]</scope>
    <source>
        <strain evidence="3 4">CY18W</strain>
    </source>
</reference>
<feature type="compositionally biased region" description="Acidic residues" evidence="1">
    <location>
        <begin position="511"/>
        <end position="528"/>
    </location>
</feature>
<dbReference type="EMBL" id="JACOGF010000008">
    <property type="protein sequence ID" value="MBC3919189.1"/>
    <property type="molecule type" value="Genomic_DNA"/>
</dbReference>
<evidence type="ECO:0000313" key="3">
    <source>
        <dbReference type="EMBL" id="MBC3919189.1"/>
    </source>
</evidence>
<name>A0ABR6ZTJ9_9BURK</name>
<dbReference type="Gene3D" id="1.10.3290.10">
    <property type="entry name" value="Fido-like domain"/>
    <property type="match status" value="1"/>
</dbReference>
<accession>A0ABR6ZTJ9</accession>
<feature type="domain" description="Fido" evidence="2">
    <location>
        <begin position="237"/>
        <end position="390"/>
    </location>
</feature>
<dbReference type="PANTHER" id="PTHR13504:SF38">
    <property type="entry name" value="FIDO DOMAIN-CONTAINING PROTEIN"/>
    <property type="match status" value="1"/>
</dbReference>
<protein>
    <submittedName>
        <fullName evidence="3">Fic family protein</fullName>
    </submittedName>
</protein>
<gene>
    <name evidence="3" type="ORF">H8L32_16980</name>
</gene>
<sequence>MSMDWVGGKWLVEKYQIKLAQRLRVESVIGKSRKTSSSAELTAQEFPEGFRSAETLPGNLTFMFKYEEMHFELLSRLFNAIDQTELEAWIKSESTGAYARRAGFFFEWFTDRQLNVDDLSQGNYIDAIDSSAYFSAPQPESVKRWRVRNNLPGTRDFCPLINITDKVQSAQNYDCAAALTGLEVKFGAEVLLRSSVWLTIKESRASFAIEHEENREDRIRRFAVVMESRCGELDNPLSLLDLERLQAEILGENALTYGVRQSPVFVGHSVGYREVVDYIAPHWEKAPAMLGGLSDTLTRTQGTSPIVRATIASFGFVYIHPMADGNGRISRFLVNDILRRDNAVPKPFILPISATITHSTTAKAGYDQSLEVFSKDLMKAYAENFSFGQSETYGDGIESNFHFSAYDHALPAWRYPNLTSQVEYMGKVIRQTIEEEMRDEALYMRNIHRARRAVKKIIEGPDATIDRIISSIWTNKFVSNKLRKKFSIFEDEEKSSKIVQVVLQAFRTDPEEGLFDDEDGDEDSDEDNASLVYRR</sequence>